<evidence type="ECO:0000313" key="2">
    <source>
        <dbReference type="EMBL" id="BBF80742.1"/>
    </source>
</evidence>
<gene>
    <name evidence="2" type="ORF">EM6_1327</name>
</gene>
<protein>
    <submittedName>
        <fullName evidence="2">Uncharacterized protein</fullName>
    </submittedName>
</protein>
<dbReference type="Proteomes" id="UP000278756">
    <property type="component" value="Chromosome 1"/>
</dbReference>
<reference evidence="3" key="2">
    <citation type="journal article" date="2017" name="Plant Physiol. Biochem.">
        <title>Differential oxidative and antioxidative response of duckweed Lemna minor toward plant growth promoting/inhibiting bacteria.</title>
        <authorList>
            <person name="Ishizawa H."/>
            <person name="Kuroda M."/>
            <person name="Morikawa M."/>
            <person name="Ike M."/>
        </authorList>
    </citation>
    <scope>NUCLEOTIDE SEQUENCE [LARGE SCALE GENOMIC DNA]</scope>
    <source>
        <strain evidence="3">M6</strain>
    </source>
</reference>
<proteinExistence type="predicted"/>
<dbReference type="OrthoDB" id="7185378at2"/>
<accession>A0A3G9G085</accession>
<reference evidence="3" key="1">
    <citation type="journal article" date="2017" name="Biotechnol. Biofuels">
        <title>Evaluation of environmental bacterial communities as a factor affecting the growth of duckweed Lemna minor.</title>
        <authorList>
            <person name="Ishizawa H."/>
            <person name="Kuroda M."/>
            <person name="Morikawa M."/>
            <person name="Ike M."/>
        </authorList>
    </citation>
    <scope>NUCLEOTIDE SEQUENCE [LARGE SCALE GENOMIC DNA]</scope>
    <source>
        <strain evidence="3">M6</strain>
    </source>
</reference>
<organism evidence="2 3">
    <name type="scientific">Asticcacaulis excentricus</name>
    <dbReference type="NCBI Taxonomy" id="78587"/>
    <lineage>
        <taxon>Bacteria</taxon>
        <taxon>Pseudomonadati</taxon>
        <taxon>Pseudomonadota</taxon>
        <taxon>Alphaproteobacteria</taxon>
        <taxon>Caulobacterales</taxon>
        <taxon>Caulobacteraceae</taxon>
        <taxon>Asticcacaulis</taxon>
    </lineage>
</organism>
<dbReference type="AlphaFoldDB" id="A0A3G9G085"/>
<sequence length="201" mass="22803">MAKAVFHRNQRVYVEPVGTWAMIEQVKPVWVAGFEEPIRVTYDCGLGRDFRAEELTAETEIEAAPGEAPGKTPWRLMRARNRVQAVEDCAHHPYPGTYPVVVTDPNDWGGWRVPGAEYDRDPALIEMQARLITAAPRFFNLARELSDYVKGDDTPTLPEPLLRIARRFEQLRRVIETPPPDAQMRPMEPQPEPEISATAAE</sequence>
<feature type="region of interest" description="Disordered" evidence="1">
    <location>
        <begin position="177"/>
        <end position="201"/>
    </location>
</feature>
<dbReference type="EMBL" id="AP018827">
    <property type="protein sequence ID" value="BBF80742.1"/>
    <property type="molecule type" value="Genomic_DNA"/>
</dbReference>
<evidence type="ECO:0000313" key="3">
    <source>
        <dbReference type="Proteomes" id="UP000278756"/>
    </source>
</evidence>
<name>A0A3G9G085_9CAUL</name>
<evidence type="ECO:0000256" key="1">
    <source>
        <dbReference type="SAM" id="MobiDB-lite"/>
    </source>
</evidence>
<dbReference type="RefSeq" id="WP_126421278.1">
    <property type="nucleotide sequence ID" value="NZ_AP018827.1"/>
</dbReference>